<dbReference type="RefSeq" id="WP_278344867.1">
    <property type="nucleotide sequence ID" value="NZ_JAOCLE010000008.1"/>
</dbReference>
<dbReference type="Pfam" id="PF05704">
    <property type="entry name" value="Caps_synth"/>
    <property type="match status" value="1"/>
</dbReference>
<dbReference type="PANTHER" id="PTHR32385:SF15">
    <property type="entry name" value="INOSITOL PHOSPHOCERAMIDE MANNOSYLTRANSFERASE 1"/>
    <property type="match status" value="1"/>
</dbReference>
<dbReference type="SUPFAM" id="SSF53448">
    <property type="entry name" value="Nucleotide-diphospho-sugar transferases"/>
    <property type="match status" value="1"/>
</dbReference>
<organism evidence="1 2">
    <name type="scientific">Acinetobacter johnsonii</name>
    <dbReference type="NCBI Taxonomy" id="40214"/>
    <lineage>
        <taxon>Bacteria</taxon>
        <taxon>Pseudomonadati</taxon>
        <taxon>Pseudomonadota</taxon>
        <taxon>Gammaproteobacteria</taxon>
        <taxon>Moraxellales</taxon>
        <taxon>Moraxellaceae</taxon>
        <taxon>Acinetobacter</taxon>
    </lineage>
</organism>
<dbReference type="EMBL" id="JAOCLH010000006">
    <property type="protein sequence ID" value="MDH2171769.1"/>
    <property type="molecule type" value="Genomic_DNA"/>
</dbReference>
<sequence>MMINKILRVLYLLVKNFFEKGGESKNLNFIEINKTIVKDKTIIPKIIWLYWEDAEIPDLVKLCYKSIKKHCQEYEVNFLNASKVLDYIDLPNFPNEIPLAQKADLIRLELLLKYGGMWMDASIFLTRNLDWILSRIDDHDAFLFYSDECTTDIAHPISENWFIASPKNSQFIREWRDEFKKCITSLNPKEYYSDIKFNKEIVQNLTVPDYLLAYISVIVCLRRNKYKILYASSGSVGHYYNYKYNWSGYAVACHILFRNKRNIYNPYLIKFASNSRKPIEKLMNFGLYNKKSILLDND</sequence>
<dbReference type="GO" id="GO:0051999">
    <property type="term" value="P:mannosyl-inositol phosphorylceramide biosynthetic process"/>
    <property type="evidence" value="ECO:0007669"/>
    <property type="project" value="TreeGrafter"/>
</dbReference>
<gene>
    <name evidence="1" type="ORF">N5J46_04865</name>
</gene>
<dbReference type="Proteomes" id="UP001162261">
    <property type="component" value="Unassembled WGS sequence"/>
</dbReference>
<dbReference type="AlphaFoldDB" id="A0AA42XF68"/>
<accession>A0AA42XF68</accession>
<dbReference type="PANTHER" id="PTHR32385">
    <property type="entry name" value="MANNOSYL PHOSPHORYLINOSITOL CERAMIDE SYNTHASE"/>
    <property type="match status" value="1"/>
</dbReference>
<name>A0AA42XF68_ACIJO</name>
<evidence type="ECO:0000313" key="1">
    <source>
        <dbReference type="EMBL" id="MDH2171769.1"/>
    </source>
</evidence>
<dbReference type="GO" id="GO:0000030">
    <property type="term" value="F:mannosyltransferase activity"/>
    <property type="evidence" value="ECO:0007669"/>
    <property type="project" value="TreeGrafter"/>
</dbReference>
<proteinExistence type="predicted"/>
<protein>
    <submittedName>
        <fullName evidence="1">Capsular polysaccharide synthesis protein</fullName>
    </submittedName>
</protein>
<dbReference type="Gene3D" id="3.90.550.20">
    <property type="match status" value="1"/>
</dbReference>
<dbReference type="GO" id="GO:0016020">
    <property type="term" value="C:membrane"/>
    <property type="evidence" value="ECO:0007669"/>
    <property type="project" value="GOC"/>
</dbReference>
<dbReference type="InterPro" id="IPR008441">
    <property type="entry name" value="AfumC-like_glycosyl_Trfase"/>
</dbReference>
<dbReference type="InterPro" id="IPR029044">
    <property type="entry name" value="Nucleotide-diphossugar_trans"/>
</dbReference>
<dbReference type="InterPro" id="IPR051706">
    <property type="entry name" value="Glycosyltransferase_domain"/>
</dbReference>
<comment type="caution">
    <text evidence="1">The sequence shown here is derived from an EMBL/GenBank/DDBJ whole genome shotgun (WGS) entry which is preliminary data.</text>
</comment>
<reference evidence="1" key="1">
    <citation type="submission" date="2022-09" db="EMBL/GenBank/DDBJ databases">
        <title>Intensive care unit water sources are persistently colonized with multi-drug resistant bacteria and are the site of extensive horizontal gene transfer of antibiotic resistance genes.</title>
        <authorList>
            <person name="Diorio-Toth L."/>
        </authorList>
    </citation>
    <scope>NUCLEOTIDE SEQUENCE</scope>
    <source>
        <strain evidence="1">GD03649</strain>
    </source>
</reference>
<evidence type="ECO:0000313" key="2">
    <source>
        <dbReference type="Proteomes" id="UP001162261"/>
    </source>
</evidence>